<evidence type="ECO:0000313" key="2">
    <source>
        <dbReference type="EMBL" id="KAL0630417.1"/>
    </source>
</evidence>
<sequence length="211" mass="23031">MFKSNVLSTSEIKAAQSKYASAQRDLKANEKTKSKIAERLEGLILDETRENAASDAAHKAAVQAYSDAIAAGDAGAESASNTKLETLLGESDRQRGKRLARSAAITKLKQEVLELELIIAKSEKALAAAQRALLVEITYKRAEILRSKAAELVEAIKKHKEVTYVQGYVSCTQDTKIPLPPTHMQGRIDYIGSHSFNIDVNDLSIEYLLAS</sequence>
<dbReference type="Proteomes" id="UP001447188">
    <property type="component" value="Unassembled WGS sequence"/>
</dbReference>
<keyword evidence="1" id="KW-0175">Coiled coil</keyword>
<proteinExistence type="predicted"/>
<name>A0ABR3G3W7_9PEZI</name>
<protein>
    <submittedName>
        <fullName evidence="2">Uncharacterized protein</fullName>
    </submittedName>
</protein>
<evidence type="ECO:0000256" key="1">
    <source>
        <dbReference type="SAM" id="Coils"/>
    </source>
</evidence>
<feature type="coiled-coil region" evidence="1">
    <location>
        <begin position="105"/>
        <end position="162"/>
    </location>
</feature>
<keyword evidence="3" id="KW-1185">Reference proteome</keyword>
<organism evidence="2 3">
    <name type="scientific">Discina gigas</name>
    <dbReference type="NCBI Taxonomy" id="1032678"/>
    <lineage>
        <taxon>Eukaryota</taxon>
        <taxon>Fungi</taxon>
        <taxon>Dikarya</taxon>
        <taxon>Ascomycota</taxon>
        <taxon>Pezizomycotina</taxon>
        <taxon>Pezizomycetes</taxon>
        <taxon>Pezizales</taxon>
        <taxon>Discinaceae</taxon>
        <taxon>Discina</taxon>
    </lineage>
</organism>
<reference evidence="2 3" key="1">
    <citation type="submission" date="2024-02" db="EMBL/GenBank/DDBJ databases">
        <title>Discinaceae phylogenomics.</title>
        <authorList>
            <person name="Dirks A.C."/>
            <person name="James T.Y."/>
        </authorList>
    </citation>
    <scope>NUCLEOTIDE SEQUENCE [LARGE SCALE GENOMIC DNA]</scope>
    <source>
        <strain evidence="2 3">ACD0624</strain>
    </source>
</reference>
<dbReference type="EMBL" id="JBBBZM010000686">
    <property type="protein sequence ID" value="KAL0630417.1"/>
    <property type="molecule type" value="Genomic_DNA"/>
</dbReference>
<evidence type="ECO:0000313" key="3">
    <source>
        <dbReference type="Proteomes" id="UP001447188"/>
    </source>
</evidence>
<gene>
    <name evidence="2" type="ORF">Q9L58_010736</name>
</gene>
<accession>A0ABR3G3W7</accession>
<comment type="caution">
    <text evidence="2">The sequence shown here is derived from an EMBL/GenBank/DDBJ whole genome shotgun (WGS) entry which is preliminary data.</text>
</comment>